<gene>
    <name evidence="1" type="ORF">S06H3_35704</name>
</gene>
<name>X1M1A3_9ZZZZ</name>
<evidence type="ECO:0000313" key="1">
    <source>
        <dbReference type="EMBL" id="GAI25123.1"/>
    </source>
</evidence>
<dbReference type="AlphaFoldDB" id="X1M1A3"/>
<feature type="non-terminal residue" evidence="1">
    <location>
        <position position="1"/>
    </location>
</feature>
<reference evidence="1" key="1">
    <citation type="journal article" date="2014" name="Front. Microbiol.">
        <title>High frequency of phylogenetically diverse reductive dehalogenase-homologous genes in deep subseafloor sedimentary metagenomes.</title>
        <authorList>
            <person name="Kawai M."/>
            <person name="Futagami T."/>
            <person name="Toyoda A."/>
            <person name="Takaki Y."/>
            <person name="Nishi S."/>
            <person name="Hori S."/>
            <person name="Arai W."/>
            <person name="Tsubouchi T."/>
            <person name="Morono Y."/>
            <person name="Uchiyama I."/>
            <person name="Ito T."/>
            <person name="Fujiyama A."/>
            <person name="Inagaki F."/>
            <person name="Takami H."/>
        </authorList>
    </citation>
    <scope>NUCLEOTIDE SEQUENCE</scope>
    <source>
        <strain evidence="1">Expedition CK06-06</strain>
    </source>
</reference>
<organism evidence="1">
    <name type="scientific">marine sediment metagenome</name>
    <dbReference type="NCBI Taxonomy" id="412755"/>
    <lineage>
        <taxon>unclassified sequences</taxon>
        <taxon>metagenomes</taxon>
        <taxon>ecological metagenomes</taxon>
    </lineage>
</organism>
<comment type="caution">
    <text evidence="1">The sequence shown here is derived from an EMBL/GenBank/DDBJ whole genome shotgun (WGS) entry which is preliminary data.</text>
</comment>
<accession>X1M1A3</accession>
<proteinExistence type="predicted"/>
<protein>
    <submittedName>
        <fullName evidence="1">Uncharacterized protein</fullName>
    </submittedName>
</protein>
<sequence>HRVHFSLEVTKNVKGLKNRVAFSARKINPQGDLADTREGYHGLGMMEGGSLYDGKY</sequence>
<dbReference type="EMBL" id="BARV01021568">
    <property type="protein sequence ID" value="GAI25123.1"/>
    <property type="molecule type" value="Genomic_DNA"/>
</dbReference>